<dbReference type="EMBL" id="MFTI01000001">
    <property type="protein sequence ID" value="OGI61312.1"/>
    <property type="molecule type" value="Genomic_DNA"/>
</dbReference>
<dbReference type="Proteomes" id="UP000177869">
    <property type="component" value="Unassembled WGS sequence"/>
</dbReference>
<sequence>MPFEAYKIYQEYESNKYKTSTQEKVARALAGAKKEGLVPKQEAIDFLEAKEIMGKDFLGPEAVETTFGIKLSDEELEQVENIPFTPEELEQAKELGMMLVLRIPHDKDKKPLTLNRMREILAGEDKLGDPQKKKSKLFYRQPGDGWYKDETFATDSVMDFGWGLSKKEVLEESLSKNWDEQEEILKKWAEENNIDLKTIRRRTPIEATYDTMLYYGANKETLLEGTYDWTSVQSSDGRFVSDGGFGSFGLSVSNDARDSRDSNLGVCPAR</sequence>
<name>A0A1F6UVD4_9BACT</name>
<proteinExistence type="predicted"/>
<evidence type="ECO:0000313" key="2">
    <source>
        <dbReference type="Proteomes" id="UP000177869"/>
    </source>
</evidence>
<evidence type="ECO:0000313" key="1">
    <source>
        <dbReference type="EMBL" id="OGI61312.1"/>
    </source>
</evidence>
<organism evidence="1 2">
    <name type="scientific">Candidatus Nomurabacteria bacterium RIFCSPHIGHO2_01_FULL_38_19</name>
    <dbReference type="NCBI Taxonomy" id="1801732"/>
    <lineage>
        <taxon>Bacteria</taxon>
        <taxon>Candidatus Nomuraibacteriota</taxon>
    </lineage>
</organism>
<gene>
    <name evidence="1" type="ORF">A2814_00745</name>
</gene>
<reference evidence="1 2" key="1">
    <citation type="journal article" date="2016" name="Nat. Commun.">
        <title>Thousands of microbial genomes shed light on interconnected biogeochemical processes in an aquifer system.</title>
        <authorList>
            <person name="Anantharaman K."/>
            <person name="Brown C.T."/>
            <person name="Hug L.A."/>
            <person name="Sharon I."/>
            <person name="Castelle C.J."/>
            <person name="Probst A.J."/>
            <person name="Thomas B.C."/>
            <person name="Singh A."/>
            <person name="Wilkins M.J."/>
            <person name="Karaoz U."/>
            <person name="Brodie E.L."/>
            <person name="Williams K.H."/>
            <person name="Hubbard S.S."/>
            <person name="Banfield J.F."/>
        </authorList>
    </citation>
    <scope>NUCLEOTIDE SEQUENCE [LARGE SCALE GENOMIC DNA]</scope>
</reference>
<dbReference type="AlphaFoldDB" id="A0A1F6UVD4"/>
<dbReference type="STRING" id="1801732.A2814_00745"/>
<protein>
    <submittedName>
        <fullName evidence="1">Uncharacterized protein</fullName>
    </submittedName>
</protein>
<comment type="caution">
    <text evidence="1">The sequence shown here is derived from an EMBL/GenBank/DDBJ whole genome shotgun (WGS) entry which is preliminary data.</text>
</comment>
<accession>A0A1F6UVD4</accession>